<keyword evidence="2" id="KW-1185">Reference proteome</keyword>
<protein>
    <submittedName>
        <fullName evidence="1">27339_t:CDS:1</fullName>
    </submittedName>
</protein>
<organism evidence="1 2">
    <name type="scientific">Dentiscutata erythropus</name>
    <dbReference type="NCBI Taxonomy" id="1348616"/>
    <lineage>
        <taxon>Eukaryota</taxon>
        <taxon>Fungi</taxon>
        <taxon>Fungi incertae sedis</taxon>
        <taxon>Mucoromycota</taxon>
        <taxon>Glomeromycotina</taxon>
        <taxon>Glomeromycetes</taxon>
        <taxon>Diversisporales</taxon>
        <taxon>Gigasporaceae</taxon>
        <taxon>Dentiscutata</taxon>
    </lineage>
</organism>
<dbReference type="EMBL" id="CAJVPY010029574">
    <property type="protein sequence ID" value="CAG8794339.1"/>
    <property type="molecule type" value="Genomic_DNA"/>
</dbReference>
<evidence type="ECO:0000313" key="1">
    <source>
        <dbReference type="EMBL" id="CAG8794339.1"/>
    </source>
</evidence>
<dbReference type="Proteomes" id="UP000789405">
    <property type="component" value="Unassembled WGS sequence"/>
</dbReference>
<evidence type="ECO:0000313" key="2">
    <source>
        <dbReference type="Proteomes" id="UP000789405"/>
    </source>
</evidence>
<proteinExistence type="predicted"/>
<gene>
    <name evidence="1" type="ORF">DERYTH_LOCUS22047</name>
</gene>
<reference evidence="1" key="1">
    <citation type="submission" date="2021-06" db="EMBL/GenBank/DDBJ databases">
        <authorList>
            <person name="Kallberg Y."/>
            <person name="Tangrot J."/>
            <person name="Rosling A."/>
        </authorList>
    </citation>
    <scope>NUCLEOTIDE SEQUENCE</scope>
    <source>
        <strain evidence="1">MA453B</strain>
    </source>
</reference>
<name>A0A9N9JSU3_9GLOM</name>
<comment type="caution">
    <text evidence="1">The sequence shown here is derived from an EMBL/GenBank/DDBJ whole genome shotgun (WGS) entry which is preliminary data.</text>
</comment>
<feature type="non-terminal residue" evidence="1">
    <location>
        <position position="44"/>
    </location>
</feature>
<dbReference type="AlphaFoldDB" id="A0A9N9JSU3"/>
<accession>A0A9N9JSU3</accession>
<sequence>MYPGGAGFEDRAQLKKLLAGFHKDRFQRLSPAGVIGVYPGGIGY</sequence>